<reference evidence="8" key="1">
    <citation type="submission" date="2022-11" db="UniProtKB">
        <authorList>
            <consortium name="WormBaseParasite"/>
        </authorList>
    </citation>
    <scope>IDENTIFICATION</scope>
</reference>
<evidence type="ECO:0000313" key="8">
    <source>
        <dbReference type="WBParaSite" id="PSAMB.scaffold2size251193.g729.t1"/>
    </source>
</evidence>
<dbReference type="InterPro" id="IPR036444">
    <property type="entry name" value="PLipase_A2_dom_sf"/>
</dbReference>
<feature type="domain" description="Phospholipase A2-like central" evidence="6">
    <location>
        <begin position="154"/>
        <end position="249"/>
    </location>
</feature>
<dbReference type="AlphaFoldDB" id="A0A914W228"/>
<sequence length="281" mass="31597">MSTFLSFAILLCLAPTVSCLHSNLPLRTIESDAPKETIAAVGALVGREFLSDRPDLPIRLVQSSDGHVLIHSIFDAKDRLTDCNISFDPVEVEAFNHAIRAQVATGNSSIIVKTNEAVSLLAVDEHRLACERLKLNSASEIDERRSPRSKRFLIAPGTYWCGMGNVAQNSKQLGENSGLDRCCMEHDGCPYFIPRLSSGYGYYNWRTHTLSYCTCDERFHKCLKEASTMSAQVVGQMFFNVINRACFELEREKVCAQYNWWGTCQKWKTGLVARVQETPRF</sequence>
<dbReference type="Proteomes" id="UP000887566">
    <property type="component" value="Unplaced"/>
</dbReference>
<evidence type="ECO:0000256" key="3">
    <source>
        <dbReference type="ARBA" id="ARBA00022963"/>
    </source>
</evidence>
<dbReference type="WBParaSite" id="PSAMB.scaffold2size251193.g729.t1">
    <property type="protein sequence ID" value="PSAMB.scaffold2size251193.g729.t1"/>
    <property type="gene ID" value="PSAMB.scaffold2size251193.g729"/>
</dbReference>
<dbReference type="PROSITE" id="PS00118">
    <property type="entry name" value="PA2_HIS"/>
    <property type="match status" value="1"/>
</dbReference>
<keyword evidence="5" id="KW-0732">Signal</keyword>
<protein>
    <submittedName>
        <fullName evidence="8">Phospholipase A2 domain-containing protein</fullName>
    </submittedName>
</protein>
<dbReference type="Pfam" id="PF05826">
    <property type="entry name" value="Phospholip_A2_2"/>
    <property type="match status" value="1"/>
</dbReference>
<dbReference type="GO" id="GO:0050482">
    <property type="term" value="P:arachidonate secretion"/>
    <property type="evidence" value="ECO:0007669"/>
    <property type="project" value="InterPro"/>
</dbReference>
<evidence type="ECO:0000313" key="7">
    <source>
        <dbReference type="Proteomes" id="UP000887566"/>
    </source>
</evidence>
<dbReference type="GO" id="GO:0004623">
    <property type="term" value="F:phospholipase A2 activity"/>
    <property type="evidence" value="ECO:0007669"/>
    <property type="project" value="InterPro"/>
</dbReference>
<name>A0A914W228_9BILA</name>
<evidence type="ECO:0000256" key="1">
    <source>
        <dbReference type="ARBA" id="ARBA00004613"/>
    </source>
</evidence>
<dbReference type="GO" id="GO:0005576">
    <property type="term" value="C:extracellular region"/>
    <property type="evidence" value="ECO:0007669"/>
    <property type="project" value="UniProtKB-SubCell"/>
</dbReference>
<keyword evidence="7" id="KW-1185">Reference proteome</keyword>
<evidence type="ECO:0000256" key="4">
    <source>
        <dbReference type="ARBA" id="ARBA00023098"/>
    </source>
</evidence>
<dbReference type="PANTHER" id="PTHR12253">
    <property type="entry name" value="RH14732P"/>
    <property type="match status" value="1"/>
</dbReference>
<keyword evidence="2" id="KW-0964">Secreted</keyword>
<keyword evidence="4" id="KW-0443">Lipid metabolism</keyword>
<keyword evidence="3" id="KW-0442">Lipid degradation</keyword>
<dbReference type="SUPFAM" id="SSF48619">
    <property type="entry name" value="Phospholipase A2, PLA2"/>
    <property type="match status" value="1"/>
</dbReference>
<dbReference type="InterPro" id="IPR033113">
    <property type="entry name" value="PLA2_histidine"/>
</dbReference>
<feature type="chain" id="PRO_5037182130" evidence="5">
    <location>
        <begin position="20"/>
        <end position="281"/>
    </location>
</feature>
<comment type="subcellular location">
    <subcellularLocation>
        <location evidence="1">Secreted</location>
    </subcellularLocation>
</comment>
<dbReference type="InterPro" id="IPR016090">
    <property type="entry name" value="PLA2-like_dom"/>
</dbReference>
<organism evidence="7 8">
    <name type="scientific">Plectus sambesii</name>
    <dbReference type="NCBI Taxonomy" id="2011161"/>
    <lineage>
        <taxon>Eukaryota</taxon>
        <taxon>Metazoa</taxon>
        <taxon>Ecdysozoa</taxon>
        <taxon>Nematoda</taxon>
        <taxon>Chromadorea</taxon>
        <taxon>Plectida</taxon>
        <taxon>Plectina</taxon>
        <taxon>Plectoidea</taxon>
        <taxon>Plectidae</taxon>
        <taxon>Plectus</taxon>
    </lineage>
</organism>
<feature type="signal peptide" evidence="5">
    <location>
        <begin position="1"/>
        <end position="19"/>
    </location>
</feature>
<dbReference type="GO" id="GO:0006644">
    <property type="term" value="P:phospholipid metabolic process"/>
    <property type="evidence" value="ECO:0007669"/>
    <property type="project" value="InterPro"/>
</dbReference>
<dbReference type="Gene3D" id="1.20.90.10">
    <property type="entry name" value="Phospholipase A2 domain"/>
    <property type="match status" value="1"/>
</dbReference>
<proteinExistence type="predicted"/>
<evidence type="ECO:0000259" key="6">
    <source>
        <dbReference type="Pfam" id="PF05826"/>
    </source>
</evidence>
<evidence type="ECO:0000256" key="2">
    <source>
        <dbReference type="ARBA" id="ARBA00022525"/>
    </source>
</evidence>
<accession>A0A914W228</accession>
<dbReference type="GO" id="GO:0016042">
    <property type="term" value="P:lipid catabolic process"/>
    <property type="evidence" value="ECO:0007669"/>
    <property type="project" value="UniProtKB-KW"/>
</dbReference>
<evidence type="ECO:0000256" key="5">
    <source>
        <dbReference type="SAM" id="SignalP"/>
    </source>
</evidence>